<reference evidence="4 5" key="1">
    <citation type="journal article" date="2018" name="PLoS Genet.">
        <title>Population sequencing reveals clonal diversity and ancestral inbreeding in the grapevine cultivar Chardonnay.</title>
        <authorList>
            <person name="Roach M.J."/>
            <person name="Johnson D.L."/>
            <person name="Bohlmann J."/>
            <person name="van Vuuren H.J."/>
            <person name="Jones S.J."/>
            <person name="Pretorius I.S."/>
            <person name="Schmidt S.A."/>
            <person name="Borneman A.R."/>
        </authorList>
    </citation>
    <scope>NUCLEOTIDE SEQUENCE [LARGE SCALE GENOMIC DNA]</scope>
    <source>
        <strain evidence="5">cv. Chardonnay</strain>
        <tissue evidence="4">Leaf</tissue>
    </source>
</reference>
<evidence type="ECO:0000313" key="4">
    <source>
        <dbReference type="EMBL" id="RVX08779.1"/>
    </source>
</evidence>
<dbReference type="PRINTS" id="PR01217">
    <property type="entry name" value="PRICHEXTENSN"/>
</dbReference>
<name>A0A438JIK2_VITVI</name>
<comment type="similarity">
    <text evidence="1">Belongs to the GASA family.</text>
</comment>
<protein>
    <submittedName>
        <fullName evidence="4">Gibberellin-regulated protein 14</fullName>
    </submittedName>
</protein>
<evidence type="ECO:0000256" key="3">
    <source>
        <dbReference type="SAM" id="SignalP"/>
    </source>
</evidence>
<evidence type="ECO:0000256" key="2">
    <source>
        <dbReference type="SAM" id="MobiDB-lite"/>
    </source>
</evidence>
<evidence type="ECO:0000313" key="5">
    <source>
        <dbReference type="Proteomes" id="UP000288805"/>
    </source>
</evidence>
<sequence length="192" mass="20632">MALKILLLLLASFLLVTKRVSANDEEFGVQATYAKAPVPAPVKTPIPAPPVKPPTVTPNPPAPVVKPPLLCPSPLLHRLHRCAQAPFSTCQPSYPKPPASPVKPPTVAPKPPVPPVAPPTTAPMPPVRTRLDCIPLCDQRCKAHSRKNICVRACMTCCDRCKCVPPGTYGNREKCGKCYTDMTTHGNKPKCP</sequence>
<dbReference type="AlphaFoldDB" id="A0A438JIK2"/>
<feature type="chain" id="PRO_5019357757" evidence="3">
    <location>
        <begin position="23"/>
        <end position="192"/>
    </location>
</feature>
<feature type="compositionally biased region" description="Pro residues" evidence="2">
    <location>
        <begin position="94"/>
        <end position="122"/>
    </location>
</feature>
<dbReference type="PANTHER" id="PTHR23201">
    <property type="entry name" value="EXTENSIN, PROLINE-RICH PROTEIN"/>
    <property type="match status" value="1"/>
</dbReference>
<dbReference type="PANTHER" id="PTHR23201:SF53">
    <property type="entry name" value="GIBBERELLIN-REGULATED PROTEIN 14"/>
    <property type="match status" value="1"/>
</dbReference>
<dbReference type="Proteomes" id="UP000288805">
    <property type="component" value="Unassembled WGS sequence"/>
</dbReference>
<accession>A0A438JIK2</accession>
<gene>
    <name evidence="4" type="primary">GASA14_0</name>
    <name evidence="4" type="ORF">CK203_010915</name>
</gene>
<dbReference type="EMBL" id="QGNW01000040">
    <property type="protein sequence ID" value="RVX08779.1"/>
    <property type="molecule type" value="Genomic_DNA"/>
</dbReference>
<comment type="caution">
    <text evidence="4">The sequence shown here is derived from an EMBL/GenBank/DDBJ whole genome shotgun (WGS) entry which is preliminary data.</text>
</comment>
<dbReference type="InterPro" id="IPR003854">
    <property type="entry name" value="GASA"/>
</dbReference>
<dbReference type="Pfam" id="PF02704">
    <property type="entry name" value="GASA"/>
    <property type="match status" value="1"/>
</dbReference>
<keyword evidence="3" id="KW-0732">Signal</keyword>
<proteinExistence type="inferred from homology"/>
<feature type="signal peptide" evidence="3">
    <location>
        <begin position="1"/>
        <end position="22"/>
    </location>
</feature>
<evidence type="ECO:0000256" key="1">
    <source>
        <dbReference type="ARBA" id="ARBA00010582"/>
    </source>
</evidence>
<feature type="region of interest" description="Disordered" evidence="2">
    <location>
        <begin position="91"/>
        <end position="122"/>
    </location>
</feature>
<organism evidence="4 5">
    <name type="scientific">Vitis vinifera</name>
    <name type="common">Grape</name>
    <dbReference type="NCBI Taxonomy" id="29760"/>
    <lineage>
        <taxon>Eukaryota</taxon>
        <taxon>Viridiplantae</taxon>
        <taxon>Streptophyta</taxon>
        <taxon>Embryophyta</taxon>
        <taxon>Tracheophyta</taxon>
        <taxon>Spermatophyta</taxon>
        <taxon>Magnoliopsida</taxon>
        <taxon>eudicotyledons</taxon>
        <taxon>Gunneridae</taxon>
        <taxon>Pentapetalae</taxon>
        <taxon>rosids</taxon>
        <taxon>Vitales</taxon>
        <taxon>Vitaceae</taxon>
        <taxon>Viteae</taxon>
        <taxon>Vitis</taxon>
    </lineage>
</organism>